<dbReference type="EMBL" id="LAZR01017574">
    <property type="protein sequence ID" value="KKL99849.1"/>
    <property type="molecule type" value="Genomic_DNA"/>
</dbReference>
<sequence length="99" mass="10568">MATYSELFGILGDSLLRNKITVAVGVAAETIRTEVDTTPNHTERVVWSKKAFTGPALVADEILWSVIMANRSLTIAQILGAGDSAIQANVDAVIDHFAV</sequence>
<organism evidence="1">
    <name type="scientific">marine sediment metagenome</name>
    <dbReference type="NCBI Taxonomy" id="412755"/>
    <lineage>
        <taxon>unclassified sequences</taxon>
        <taxon>metagenomes</taxon>
        <taxon>ecological metagenomes</taxon>
    </lineage>
</organism>
<dbReference type="AlphaFoldDB" id="A0A0F9GLU3"/>
<accession>A0A0F9GLU3</accession>
<protein>
    <submittedName>
        <fullName evidence="1">Uncharacterized protein</fullName>
    </submittedName>
</protein>
<gene>
    <name evidence="1" type="ORF">LCGC14_1810340</name>
</gene>
<name>A0A0F9GLU3_9ZZZZ</name>
<comment type="caution">
    <text evidence="1">The sequence shown here is derived from an EMBL/GenBank/DDBJ whole genome shotgun (WGS) entry which is preliminary data.</text>
</comment>
<proteinExistence type="predicted"/>
<reference evidence="1" key="1">
    <citation type="journal article" date="2015" name="Nature">
        <title>Complex archaea that bridge the gap between prokaryotes and eukaryotes.</title>
        <authorList>
            <person name="Spang A."/>
            <person name="Saw J.H."/>
            <person name="Jorgensen S.L."/>
            <person name="Zaremba-Niedzwiedzka K."/>
            <person name="Martijn J."/>
            <person name="Lind A.E."/>
            <person name="van Eijk R."/>
            <person name="Schleper C."/>
            <person name="Guy L."/>
            <person name="Ettema T.J."/>
        </authorList>
    </citation>
    <scope>NUCLEOTIDE SEQUENCE</scope>
</reference>
<evidence type="ECO:0000313" key="1">
    <source>
        <dbReference type="EMBL" id="KKL99849.1"/>
    </source>
</evidence>